<accession>A0A0K2T472</accession>
<organism evidence="1">
    <name type="scientific">Lepeophtheirus salmonis</name>
    <name type="common">Salmon louse</name>
    <name type="synonym">Caligus salmonis</name>
    <dbReference type="NCBI Taxonomy" id="72036"/>
    <lineage>
        <taxon>Eukaryota</taxon>
        <taxon>Metazoa</taxon>
        <taxon>Ecdysozoa</taxon>
        <taxon>Arthropoda</taxon>
        <taxon>Crustacea</taxon>
        <taxon>Multicrustacea</taxon>
        <taxon>Hexanauplia</taxon>
        <taxon>Copepoda</taxon>
        <taxon>Siphonostomatoida</taxon>
        <taxon>Caligidae</taxon>
        <taxon>Lepeophtheirus</taxon>
    </lineage>
</organism>
<sequence length="26" mass="3237">MVQRFNTFSQYVAFHMTSCTRSFFHY</sequence>
<proteinExistence type="predicted"/>
<evidence type="ECO:0000313" key="1">
    <source>
        <dbReference type="EMBL" id="CDW20372.1"/>
    </source>
</evidence>
<name>A0A0K2T472_LEPSM</name>
<protein>
    <submittedName>
        <fullName evidence="1">Uncharacterized protein</fullName>
    </submittedName>
</protein>
<reference evidence="1" key="1">
    <citation type="submission" date="2014-05" db="EMBL/GenBank/DDBJ databases">
        <authorList>
            <person name="Chronopoulou M."/>
        </authorList>
    </citation>
    <scope>NUCLEOTIDE SEQUENCE</scope>
    <source>
        <tissue evidence="1">Whole organism</tissue>
    </source>
</reference>
<dbReference type="EMBL" id="HACA01003011">
    <property type="protein sequence ID" value="CDW20372.1"/>
    <property type="molecule type" value="Transcribed_RNA"/>
</dbReference>
<dbReference type="AlphaFoldDB" id="A0A0K2T472"/>